<protein>
    <recommendedName>
        <fullName evidence="3">Membrane-associated kinase regulator 4</fullName>
    </recommendedName>
</protein>
<proteinExistence type="predicted"/>
<dbReference type="EMBL" id="JARBHA010000008">
    <property type="protein sequence ID" value="KAJ9694576.1"/>
    <property type="molecule type" value="Genomic_DNA"/>
</dbReference>
<reference evidence="1 2" key="1">
    <citation type="journal article" date="2023" name="BMC Biotechnol.">
        <title>Vitis rotundifolia cv Carlos genome sequencing.</title>
        <authorList>
            <person name="Huff M."/>
            <person name="Hulse-Kemp A."/>
            <person name="Scheffler B."/>
            <person name="Youngblood R."/>
            <person name="Simpson S."/>
            <person name="Babiker E."/>
            <person name="Staton M."/>
        </authorList>
    </citation>
    <scope>NUCLEOTIDE SEQUENCE [LARGE SCALE GENOMIC DNA]</scope>
    <source>
        <tissue evidence="1">Leaf</tissue>
    </source>
</reference>
<evidence type="ECO:0008006" key="3">
    <source>
        <dbReference type="Google" id="ProtNLM"/>
    </source>
</evidence>
<comment type="caution">
    <text evidence="1">The sequence shown here is derived from an EMBL/GenBank/DDBJ whole genome shotgun (WGS) entry which is preliminary data.</text>
</comment>
<gene>
    <name evidence="1" type="ORF">PVL29_010182</name>
</gene>
<keyword evidence="2" id="KW-1185">Reference proteome</keyword>
<sequence length="363" mass="40630">MAPNLPSYNYADEDYIDMEVSPSANFLCYSINSPPQSREFEFQMSSISHGREFISPADELFYKGKLLPLHLPPRLQMVQKLLHNSNAAAFEDKEEAFDEEFFTIPFMASTIKPPTNTSTPLEACISPSESRRVSNELNPDAYFFEWSSDVSGFVHELPKKSWFMKFKQSSLGQKFNASRTYLKSLFSKSGCSDESCAKAACNEQACNVSKGKQCLSKYMKIAKKTPFEQIENERYQMSPTVMKSIDKEMVDDGVNSHRRSFSGAIRRHSPTKCSSSSFSSSGSSSCSSFSFNSNGFYDLQLLKRCSSANAEIEISIEGAIAYCKQSQRLFSSRETVAGVGFYSLSGSRFAVCEDQERPALCSI</sequence>
<dbReference type="PANTHER" id="PTHR33312:SF21">
    <property type="entry name" value="MEMBRANE-ASSOCIATED KINASE REGULATOR 3-RELATED"/>
    <property type="match status" value="1"/>
</dbReference>
<accession>A0AA38ZSS9</accession>
<dbReference type="GO" id="GO:0019210">
    <property type="term" value="F:kinase inhibitor activity"/>
    <property type="evidence" value="ECO:0007669"/>
    <property type="project" value="InterPro"/>
</dbReference>
<dbReference type="InterPro" id="IPR039620">
    <property type="entry name" value="BKI1/MAKR1/3/4"/>
</dbReference>
<evidence type="ECO:0000313" key="2">
    <source>
        <dbReference type="Proteomes" id="UP001168098"/>
    </source>
</evidence>
<dbReference type="Proteomes" id="UP001168098">
    <property type="component" value="Unassembled WGS sequence"/>
</dbReference>
<evidence type="ECO:0000313" key="1">
    <source>
        <dbReference type="EMBL" id="KAJ9694576.1"/>
    </source>
</evidence>
<dbReference type="GO" id="GO:0005886">
    <property type="term" value="C:plasma membrane"/>
    <property type="evidence" value="ECO:0007669"/>
    <property type="project" value="InterPro"/>
</dbReference>
<dbReference type="AlphaFoldDB" id="A0AA38ZSS9"/>
<organism evidence="1 2">
    <name type="scientific">Vitis rotundifolia</name>
    <name type="common">Muscadine grape</name>
    <dbReference type="NCBI Taxonomy" id="103349"/>
    <lineage>
        <taxon>Eukaryota</taxon>
        <taxon>Viridiplantae</taxon>
        <taxon>Streptophyta</taxon>
        <taxon>Embryophyta</taxon>
        <taxon>Tracheophyta</taxon>
        <taxon>Spermatophyta</taxon>
        <taxon>Magnoliopsida</taxon>
        <taxon>eudicotyledons</taxon>
        <taxon>Gunneridae</taxon>
        <taxon>Pentapetalae</taxon>
        <taxon>rosids</taxon>
        <taxon>Vitales</taxon>
        <taxon>Vitaceae</taxon>
        <taxon>Viteae</taxon>
        <taxon>Vitis</taxon>
    </lineage>
</organism>
<name>A0AA38ZSS9_VITRO</name>
<dbReference type="PANTHER" id="PTHR33312">
    <property type="entry name" value="MEMBRANE-ASSOCIATED KINASE REGULATOR 4-RELATED"/>
    <property type="match status" value="1"/>
</dbReference>